<keyword evidence="4 7" id="KW-0238">DNA-binding</keyword>
<evidence type="ECO:0000259" key="8">
    <source>
        <dbReference type="PROSITE" id="PS50110"/>
    </source>
</evidence>
<dbReference type="GO" id="GO:0005829">
    <property type="term" value="C:cytosol"/>
    <property type="evidence" value="ECO:0007669"/>
    <property type="project" value="TreeGrafter"/>
</dbReference>
<dbReference type="InterPro" id="IPR001867">
    <property type="entry name" value="OmpR/PhoB-type_DNA-bd"/>
</dbReference>
<feature type="DNA-binding region" description="OmpR/PhoB-type" evidence="7">
    <location>
        <begin position="122"/>
        <end position="219"/>
    </location>
</feature>
<dbReference type="GO" id="GO:0000156">
    <property type="term" value="F:phosphorelay response regulator activity"/>
    <property type="evidence" value="ECO:0007669"/>
    <property type="project" value="TreeGrafter"/>
</dbReference>
<dbReference type="InterPro" id="IPR036388">
    <property type="entry name" value="WH-like_DNA-bd_sf"/>
</dbReference>
<dbReference type="InterPro" id="IPR016032">
    <property type="entry name" value="Sig_transdc_resp-reg_C-effctor"/>
</dbReference>
<evidence type="ECO:0000256" key="2">
    <source>
        <dbReference type="ARBA" id="ARBA00023012"/>
    </source>
</evidence>
<sequence length="220" mass="25638">MRIFLLEDDELLFEIIEEFLLEKGYKLKACRDGLEAEEILLHQKFDLLLLDVQVPSLNGFELLKSLRALSDKTPAIFITALNSSKDLKYGFEIGGDDYIKKPFDLDELEARIENIKKHHHLSHSIEISQSLSFECNQCVLYDREKQLKIALTQKESAILLFFLSHPNQILSIQEIMNNIWAYDYAPSESTLRSYIKNLRRYLGFERISNIKGVGYRFNTI</sequence>
<comment type="caution">
    <text evidence="10">The sequence shown here is derived from an EMBL/GenBank/DDBJ whole genome shotgun (WGS) entry which is preliminary data.</text>
</comment>
<dbReference type="PROSITE" id="PS51755">
    <property type="entry name" value="OMPR_PHOB"/>
    <property type="match status" value="1"/>
</dbReference>
<keyword evidence="5" id="KW-0804">Transcription</keyword>
<dbReference type="GO" id="GO:0032993">
    <property type="term" value="C:protein-DNA complex"/>
    <property type="evidence" value="ECO:0007669"/>
    <property type="project" value="TreeGrafter"/>
</dbReference>
<dbReference type="InterPro" id="IPR011006">
    <property type="entry name" value="CheY-like_superfamily"/>
</dbReference>
<dbReference type="OrthoDB" id="368799at2"/>
<dbReference type="AlphaFoldDB" id="A0A3D8J1I1"/>
<proteinExistence type="predicted"/>
<dbReference type="GO" id="GO:0000976">
    <property type="term" value="F:transcription cis-regulatory region binding"/>
    <property type="evidence" value="ECO:0007669"/>
    <property type="project" value="TreeGrafter"/>
</dbReference>
<accession>A0A3D8J1I1</accession>
<evidence type="ECO:0000259" key="9">
    <source>
        <dbReference type="PROSITE" id="PS51755"/>
    </source>
</evidence>
<evidence type="ECO:0000256" key="6">
    <source>
        <dbReference type="PROSITE-ProRule" id="PRU00169"/>
    </source>
</evidence>
<dbReference type="CDD" id="cd00383">
    <property type="entry name" value="trans_reg_C"/>
    <property type="match status" value="1"/>
</dbReference>
<dbReference type="InterPro" id="IPR001789">
    <property type="entry name" value="Sig_transdc_resp-reg_receiver"/>
</dbReference>
<dbReference type="SMART" id="SM00448">
    <property type="entry name" value="REC"/>
    <property type="match status" value="1"/>
</dbReference>
<evidence type="ECO:0000256" key="1">
    <source>
        <dbReference type="ARBA" id="ARBA00022553"/>
    </source>
</evidence>
<evidence type="ECO:0000256" key="4">
    <source>
        <dbReference type="ARBA" id="ARBA00023125"/>
    </source>
</evidence>
<dbReference type="Pfam" id="PF00072">
    <property type="entry name" value="Response_reg"/>
    <property type="match status" value="1"/>
</dbReference>
<dbReference type="Gene3D" id="1.10.10.10">
    <property type="entry name" value="Winged helix-like DNA-binding domain superfamily/Winged helix DNA-binding domain"/>
    <property type="match status" value="1"/>
</dbReference>
<dbReference type="PROSITE" id="PS50110">
    <property type="entry name" value="RESPONSE_REGULATORY"/>
    <property type="match status" value="1"/>
</dbReference>
<dbReference type="InterPro" id="IPR039420">
    <property type="entry name" value="WalR-like"/>
</dbReference>
<organism evidence="10 11">
    <name type="scientific">Helicobacter brantae</name>
    <dbReference type="NCBI Taxonomy" id="375927"/>
    <lineage>
        <taxon>Bacteria</taxon>
        <taxon>Pseudomonadati</taxon>
        <taxon>Campylobacterota</taxon>
        <taxon>Epsilonproteobacteria</taxon>
        <taxon>Campylobacterales</taxon>
        <taxon>Helicobacteraceae</taxon>
        <taxon>Helicobacter</taxon>
    </lineage>
</organism>
<keyword evidence="11" id="KW-1185">Reference proteome</keyword>
<feature type="modified residue" description="4-aspartylphosphate" evidence="6">
    <location>
        <position position="51"/>
    </location>
</feature>
<dbReference type="RefSeq" id="WP_115569101.1">
    <property type="nucleotide sequence ID" value="NZ_NXLV01000003.1"/>
</dbReference>
<gene>
    <name evidence="10" type="ORF">CQA58_02255</name>
</gene>
<reference evidence="10 11" key="1">
    <citation type="submission" date="2018-04" db="EMBL/GenBank/DDBJ databases">
        <title>Novel Campyloabacter and Helicobacter Species and Strains.</title>
        <authorList>
            <person name="Mannion A.J."/>
            <person name="Shen Z."/>
            <person name="Fox J.G."/>
        </authorList>
    </citation>
    <scope>NUCLEOTIDE SEQUENCE [LARGE SCALE GENOMIC DNA]</scope>
    <source>
        <strain evidence="10 11">MIT 04-9366</strain>
    </source>
</reference>
<dbReference type="Proteomes" id="UP000257045">
    <property type="component" value="Unassembled WGS sequence"/>
</dbReference>
<keyword evidence="1 6" id="KW-0597">Phosphoprotein</keyword>
<evidence type="ECO:0000256" key="5">
    <source>
        <dbReference type="ARBA" id="ARBA00023163"/>
    </source>
</evidence>
<dbReference type="PANTHER" id="PTHR48111">
    <property type="entry name" value="REGULATOR OF RPOS"/>
    <property type="match status" value="1"/>
</dbReference>
<dbReference type="EMBL" id="NXLV01000003">
    <property type="protein sequence ID" value="RDU71389.1"/>
    <property type="molecule type" value="Genomic_DNA"/>
</dbReference>
<dbReference type="PANTHER" id="PTHR48111:SF21">
    <property type="entry name" value="DNA-BINDING DUAL MASTER TRANSCRIPTIONAL REGULATOR RPAA"/>
    <property type="match status" value="1"/>
</dbReference>
<evidence type="ECO:0000313" key="11">
    <source>
        <dbReference type="Proteomes" id="UP000257045"/>
    </source>
</evidence>
<dbReference type="SUPFAM" id="SSF46894">
    <property type="entry name" value="C-terminal effector domain of the bipartite response regulators"/>
    <property type="match status" value="1"/>
</dbReference>
<protein>
    <submittedName>
        <fullName evidence="10">DNA-binding response regulator</fullName>
    </submittedName>
</protein>
<feature type="domain" description="Response regulatory" evidence="8">
    <location>
        <begin position="2"/>
        <end position="116"/>
    </location>
</feature>
<dbReference type="Pfam" id="PF00486">
    <property type="entry name" value="Trans_reg_C"/>
    <property type="match status" value="1"/>
</dbReference>
<dbReference type="GO" id="GO:0006355">
    <property type="term" value="P:regulation of DNA-templated transcription"/>
    <property type="evidence" value="ECO:0007669"/>
    <property type="project" value="InterPro"/>
</dbReference>
<dbReference type="SUPFAM" id="SSF52172">
    <property type="entry name" value="CheY-like"/>
    <property type="match status" value="1"/>
</dbReference>
<dbReference type="SMART" id="SM00862">
    <property type="entry name" value="Trans_reg_C"/>
    <property type="match status" value="1"/>
</dbReference>
<dbReference type="Gene3D" id="3.40.50.2300">
    <property type="match status" value="1"/>
</dbReference>
<feature type="domain" description="OmpR/PhoB-type" evidence="9">
    <location>
        <begin position="122"/>
        <end position="219"/>
    </location>
</feature>
<evidence type="ECO:0000256" key="7">
    <source>
        <dbReference type="PROSITE-ProRule" id="PRU01091"/>
    </source>
</evidence>
<keyword evidence="3" id="KW-0805">Transcription regulation</keyword>
<keyword evidence="2" id="KW-0902">Two-component regulatory system</keyword>
<evidence type="ECO:0000313" key="10">
    <source>
        <dbReference type="EMBL" id="RDU71389.1"/>
    </source>
</evidence>
<evidence type="ECO:0000256" key="3">
    <source>
        <dbReference type="ARBA" id="ARBA00023015"/>
    </source>
</evidence>
<name>A0A3D8J1I1_9HELI</name>